<keyword evidence="3" id="KW-0515">Mutator protein</keyword>
<keyword evidence="19" id="KW-1185">Reference proteome</keyword>
<comment type="cofactor">
    <cofactor evidence="1">
        <name>Mg(2+)</name>
        <dbReference type="ChEBI" id="CHEBI:18420"/>
    </cofactor>
</comment>
<evidence type="ECO:0000256" key="16">
    <source>
        <dbReference type="ARBA" id="ARBA00042798"/>
    </source>
</evidence>
<dbReference type="CDD" id="cd03425">
    <property type="entry name" value="NUDIX_MutT_NudA_like"/>
    <property type="match status" value="1"/>
</dbReference>
<accession>A0A1M6E550</accession>
<dbReference type="GO" id="GO:0006260">
    <property type="term" value="P:DNA replication"/>
    <property type="evidence" value="ECO:0007669"/>
    <property type="project" value="UniProtKB-KW"/>
</dbReference>
<dbReference type="InterPro" id="IPR047127">
    <property type="entry name" value="MutT-like"/>
</dbReference>
<protein>
    <recommendedName>
        <fullName evidence="13">8-oxo-dGTP diphosphatase</fullName>
        <ecNumber evidence="12">3.6.1.55</ecNumber>
    </recommendedName>
    <alternativeName>
        <fullName evidence="16">7,8-dihydro-8-oxoguanine-triphosphatase</fullName>
    </alternativeName>
    <alternativeName>
        <fullName evidence="15">Mutator protein MutT</fullName>
    </alternativeName>
    <alternativeName>
        <fullName evidence="14">dGTP pyrophosphohydrolase</fullName>
    </alternativeName>
</protein>
<evidence type="ECO:0000256" key="11">
    <source>
        <dbReference type="ARBA" id="ARBA00036904"/>
    </source>
</evidence>
<evidence type="ECO:0000259" key="17">
    <source>
        <dbReference type="PROSITE" id="PS51462"/>
    </source>
</evidence>
<keyword evidence="6" id="KW-0227">DNA damage</keyword>
<name>A0A1M6E550_9BACT</name>
<dbReference type="PRINTS" id="PR00502">
    <property type="entry name" value="NUDIXFAMILY"/>
</dbReference>
<dbReference type="EMBL" id="FQYR01000002">
    <property type="protein sequence ID" value="SHI80626.1"/>
    <property type="molecule type" value="Genomic_DNA"/>
</dbReference>
<evidence type="ECO:0000256" key="13">
    <source>
        <dbReference type="ARBA" id="ARBA00040794"/>
    </source>
</evidence>
<sequence length="144" mass="16092">MPTDSRMSAEISSEARIMEVVCAVLFDQQGKVLVCQRPEGKMLAGKWEFPGGKVDAGESFEEALHREMHEELDCEVLIRRKLSPVLHAYESLTIRLHPFVCSLGEDLPRALEHAAISWVESSELNNLDLACADREIANELLLSS</sequence>
<evidence type="ECO:0000256" key="9">
    <source>
        <dbReference type="ARBA" id="ARBA00023204"/>
    </source>
</evidence>
<dbReference type="SUPFAM" id="SSF55811">
    <property type="entry name" value="Nudix"/>
    <property type="match status" value="1"/>
</dbReference>
<dbReference type="Proteomes" id="UP000184510">
    <property type="component" value="Unassembled WGS sequence"/>
</dbReference>
<evidence type="ECO:0000256" key="14">
    <source>
        <dbReference type="ARBA" id="ARBA00041592"/>
    </source>
</evidence>
<keyword evidence="9" id="KW-0234">DNA repair</keyword>
<evidence type="ECO:0000313" key="19">
    <source>
        <dbReference type="Proteomes" id="UP000184510"/>
    </source>
</evidence>
<keyword evidence="8" id="KW-0460">Magnesium</keyword>
<comment type="catalytic activity">
    <reaction evidence="10">
        <text>8-oxo-dGTP + H2O = 8-oxo-dGMP + diphosphate + H(+)</text>
        <dbReference type="Rhea" id="RHEA:31575"/>
        <dbReference type="ChEBI" id="CHEBI:15377"/>
        <dbReference type="ChEBI" id="CHEBI:15378"/>
        <dbReference type="ChEBI" id="CHEBI:33019"/>
        <dbReference type="ChEBI" id="CHEBI:63224"/>
        <dbReference type="ChEBI" id="CHEBI:77896"/>
        <dbReference type="EC" id="3.6.1.55"/>
    </reaction>
</comment>
<evidence type="ECO:0000313" key="18">
    <source>
        <dbReference type="EMBL" id="SHI80626.1"/>
    </source>
</evidence>
<evidence type="ECO:0000256" key="7">
    <source>
        <dbReference type="ARBA" id="ARBA00022801"/>
    </source>
</evidence>
<comment type="catalytic activity">
    <reaction evidence="11">
        <text>8-oxo-GTP + H2O = 8-oxo-GMP + diphosphate + H(+)</text>
        <dbReference type="Rhea" id="RHEA:67616"/>
        <dbReference type="ChEBI" id="CHEBI:15377"/>
        <dbReference type="ChEBI" id="CHEBI:15378"/>
        <dbReference type="ChEBI" id="CHEBI:33019"/>
        <dbReference type="ChEBI" id="CHEBI:143553"/>
        <dbReference type="ChEBI" id="CHEBI:145694"/>
    </reaction>
</comment>
<reference evidence="18 19" key="1">
    <citation type="submission" date="2016-11" db="EMBL/GenBank/DDBJ databases">
        <authorList>
            <person name="Jaros S."/>
            <person name="Januszkiewicz K."/>
            <person name="Wedrychowicz H."/>
        </authorList>
    </citation>
    <scope>NUCLEOTIDE SEQUENCE [LARGE SCALE GENOMIC DNA]</scope>
    <source>
        <strain evidence="18 19">DSM 18772</strain>
    </source>
</reference>
<dbReference type="PANTHER" id="PTHR47707:SF1">
    <property type="entry name" value="NUDIX HYDROLASE FAMILY PROTEIN"/>
    <property type="match status" value="1"/>
</dbReference>
<dbReference type="GO" id="GO:0046872">
    <property type="term" value="F:metal ion binding"/>
    <property type="evidence" value="ECO:0007669"/>
    <property type="project" value="UniProtKB-KW"/>
</dbReference>
<dbReference type="InterPro" id="IPR015797">
    <property type="entry name" value="NUDIX_hydrolase-like_dom_sf"/>
</dbReference>
<evidence type="ECO:0000256" key="6">
    <source>
        <dbReference type="ARBA" id="ARBA00022763"/>
    </source>
</evidence>
<dbReference type="EC" id="3.6.1.55" evidence="12"/>
<evidence type="ECO:0000256" key="2">
    <source>
        <dbReference type="ARBA" id="ARBA00005582"/>
    </source>
</evidence>
<dbReference type="GO" id="GO:0006281">
    <property type="term" value="P:DNA repair"/>
    <property type="evidence" value="ECO:0007669"/>
    <property type="project" value="UniProtKB-KW"/>
</dbReference>
<evidence type="ECO:0000256" key="3">
    <source>
        <dbReference type="ARBA" id="ARBA00022457"/>
    </source>
</evidence>
<dbReference type="InterPro" id="IPR029119">
    <property type="entry name" value="MutY_C"/>
</dbReference>
<proteinExistence type="inferred from homology"/>
<evidence type="ECO:0000256" key="8">
    <source>
        <dbReference type="ARBA" id="ARBA00022842"/>
    </source>
</evidence>
<dbReference type="InterPro" id="IPR000086">
    <property type="entry name" value="NUDIX_hydrolase_dom"/>
</dbReference>
<dbReference type="InterPro" id="IPR020476">
    <property type="entry name" value="Nudix_hydrolase"/>
</dbReference>
<dbReference type="GO" id="GO:0035539">
    <property type="term" value="F:8-oxo-7,8-dihydrodeoxyguanosine triphosphate pyrophosphatase activity"/>
    <property type="evidence" value="ECO:0007669"/>
    <property type="project" value="UniProtKB-EC"/>
</dbReference>
<comment type="similarity">
    <text evidence="2">Belongs to the Nudix hydrolase family.</text>
</comment>
<dbReference type="FunCoup" id="A0A1M6E550">
    <property type="interactions" value="122"/>
</dbReference>
<dbReference type="PANTHER" id="PTHR47707">
    <property type="entry name" value="8-OXO-DGTP DIPHOSPHATASE"/>
    <property type="match status" value="1"/>
</dbReference>
<dbReference type="STRING" id="1123071.SAMN02745181_0936"/>
<dbReference type="AlphaFoldDB" id="A0A1M6E550"/>
<dbReference type="GO" id="GO:0008413">
    <property type="term" value="F:8-oxo-7,8-dihydroguanosine triphosphate pyrophosphatase activity"/>
    <property type="evidence" value="ECO:0007669"/>
    <property type="project" value="TreeGrafter"/>
</dbReference>
<dbReference type="PROSITE" id="PS51462">
    <property type="entry name" value="NUDIX"/>
    <property type="match status" value="1"/>
</dbReference>
<evidence type="ECO:0000256" key="5">
    <source>
        <dbReference type="ARBA" id="ARBA00022723"/>
    </source>
</evidence>
<dbReference type="Pfam" id="PF14815">
    <property type="entry name" value="NUDIX_4"/>
    <property type="match status" value="1"/>
</dbReference>
<evidence type="ECO:0000256" key="12">
    <source>
        <dbReference type="ARBA" id="ARBA00038905"/>
    </source>
</evidence>
<gene>
    <name evidence="18" type="ORF">SAMN02745181_0936</name>
</gene>
<evidence type="ECO:0000256" key="4">
    <source>
        <dbReference type="ARBA" id="ARBA00022705"/>
    </source>
</evidence>
<keyword evidence="4" id="KW-0235">DNA replication</keyword>
<dbReference type="GO" id="GO:0044716">
    <property type="term" value="F:8-oxo-GDP phosphatase activity"/>
    <property type="evidence" value="ECO:0007669"/>
    <property type="project" value="TreeGrafter"/>
</dbReference>
<dbReference type="Gene3D" id="3.90.79.10">
    <property type="entry name" value="Nucleoside Triphosphate Pyrophosphohydrolase"/>
    <property type="match status" value="1"/>
</dbReference>
<dbReference type="GO" id="GO:0044715">
    <property type="term" value="F:8-oxo-dGDP phosphatase activity"/>
    <property type="evidence" value="ECO:0007669"/>
    <property type="project" value="TreeGrafter"/>
</dbReference>
<evidence type="ECO:0000256" key="10">
    <source>
        <dbReference type="ARBA" id="ARBA00035861"/>
    </source>
</evidence>
<dbReference type="InParanoid" id="A0A1M6E550"/>
<keyword evidence="7" id="KW-0378">Hydrolase</keyword>
<feature type="domain" description="Nudix hydrolase" evidence="17">
    <location>
        <begin position="16"/>
        <end position="142"/>
    </location>
</feature>
<keyword evidence="5" id="KW-0479">Metal-binding</keyword>
<organism evidence="18 19">
    <name type="scientific">Rubritalea squalenifaciens DSM 18772</name>
    <dbReference type="NCBI Taxonomy" id="1123071"/>
    <lineage>
        <taxon>Bacteria</taxon>
        <taxon>Pseudomonadati</taxon>
        <taxon>Verrucomicrobiota</taxon>
        <taxon>Verrucomicrobiia</taxon>
        <taxon>Verrucomicrobiales</taxon>
        <taxon>Rubritaleaceae</taxon>
        <taxon>Rubritalea</taxon>
    </lineage>
</organism>
<evidence type="ECO:0000256" key="1">
    <source>
        <dbReference type="ARBA" id="ARBA00001946"/>
    </source>
</evidence>
<evidence type="ECO:0000256" key="15">
    <source>
        <dbReference type="ARBA" id="ARBA00041979"/>
    </source>
</evidence>